<keyword evidence="6" id="KW-1185">Reference proteome</keyword>
<evidence type="ECO:0000256" key="1">
    <source>
        <dbReference type="ARBA" id="ARBA00022468"/>
    </source>
</evidence>
<feature type="transmembrane region" description="Helical" evidence="3">
    <location>
        <begin position="1040"/>
        <end position="1066"/>
    </location>
</feature>
<evidence type="ECO:0000313" key="5">
    <source>
        <dbReference type="EMBL" id="OMJ16599.1"/>
    </source>
</evidence>
<evidence type="ECO:0000256" key="2">
    <source>
        <dbReference type="SAM" id="MobiDB-lite"/>
    </source>
</evidence>
<proteinExistence type="predicted"/>
<dbReference type="InterPro" id="IPR050729">
    <property type="entry name" value="Rho-GAP"/>
</dbReference>
<name>A0A1R1XPP7_9FUNG</name>
<dbReference type="InterPro" id="IPR011993">
    <property type="entry name" value="PH-like_dom_sf"/>
</dbReference>
<dbReference type="InterPro" id="IPR000198">
    <property type="entry name" value="RhoGAP_dom"/>
</dbReference>
<accession>A0A1R1XPP7</accession>
<keyword evidence="1" id="KW-0343">GTPase activation</keyword>
<evidence type="ECO:0000259" key="4">
    <source>
        <dbReference type="PROSITE" id="PS50238"/>
    </source>
</evidence>
<keyword evidence="3" id="KW-0812">Transmembrane</keyword>
<reference evidence="5 6" key="1">
    <citation type="submission" date="2017-01" db="EMBL/GenBank/DDBJ databases">
        <authorList>
            <person name="Mah S.A."/>
            <person name="Swanson W.J."/>
            <person name="Moy G.W."/>
            <person name="Vacquier V.D."/>
        </authorList>
    </citation>
    <scope>NUCLEOTIDE SEQUENCE [LARGE SCALE GENOMIC DNA]</scope>
    <source>
        <strain evidence="5 6">GSMNP</strain>
    </source>
</reference>
<dbReference type="STRING" id="133412.A0A1R1XPP7"/>
<evidence type="ECO:0000256" key="3">
    <source>
        <dbReference type="SAM" id="Phobius"/>
    </source>
</evidence>
<dbReference type="Pfam" id="PF00620">
    <property type="entry name" value="RhoGAP"/>
    <property type="match status" value="1"/>
</dbReference>
<dbReference type="Proteomes" id="UP000187283">
    <property type="component" value="Unassembled WGS sequence"/>
</dbReference>
<feature type="region of interest" description="Disordered" evidence="2">
    <location>
        <begin position="37"/>
        <end position="117"/>
    </location>
</feature>
<dbReference type="Gene3D" id="2.30.29.30">
    <property type="entry name" value="Pleckstrin-homology domain (PH domain)/Phosphotyrosine-binding domain (PTB)"/>
    <property type="match status" value="1"/>
</dbReference>
<feature type="compositionally biased region" description="Polar residues" evidence="2">
    <location>
        <begin position="676"/>
        <end position="719"/>
    </location>
</feature>
<dbReference type="InterPro" id="IPR008936">
    <property type="entry name" value="Rho_GTPase_activation_prot"/>
</dbReference>
<feature type="compositionally biased region" description="Polar residues" evidence="2">
    <location>
        <begin position="611"/>
        <end position="627"/>
    </location>
</feature>
<dbReference type="AlphaFoldDB" id="A0A1R1XPP7"/>
<gene>
    <name evidence="5" type="ORF">AYI70_g6494</name>
</gene>
<feature type="region of interest" description="Disordered" evidence="2">
    <location>
        <begin position="611"/>
        <end position="631"/>
    </location>
</feature>
<sequence length="1113" mass="123141">MDTKSNDILSTIDIPNSELQFDLLDYLDSDFLLPSKSPSLESASTPPNLASIPSKAPPAFTTTSKSPSIPISSIKPSPTPSPSLIHNSKPKIISNSTSFPNSSQKDSEVSHIPHSTTSLPKTFHFPKAPPAPQCFSKISSPTSSDLSNKPALSNRYSSFYYLPQFLPKSPLFLLTYPFSLFFFFFTPSRSQFRSSLAPSSPTPNFLPSNESSIFKLPLSDFKNIRIKVLKLLTNTENLSILEPTFHIAVYNKPSTPQPDTPFILLQKSYSQISKFNNDLSSSLKRSTSISPLPPLPSISKFDTLVPIKLIQLKSLIEKHLQRLISNHHSNKHTSLNFLTSDYISSKSPNINSLLGFKRGYLSYKEKSNSSWNRRYFICDISNATLNCYLFKNGPFSFSINLNQYSISSLFSLLKIGYTYLDDQTKLSLLNHSFKLQSPSPLPTSENPSSLSSSNNFKNLDHFVFWADSEYERDEFVFCLNFINLCHSSNAPINLLNTVKSASKDLKVAALFSDFHPEWFNSNSKLPVSVSSRLTSPTTDSSSSNLQSYSSLPPLLDLSFKNSTPFNLIDSETPTDASPNVNNSILFAVPLSSGVNPSINPLPLDKKTLPSVSKNLSPSSTAIKSFSPSNLANNSNLNESISELSIDNSAHPKTKENSQINLNSSNLKNKQFHTAPSNLKSLSDTKNSLSTNIPQITHDPLNTKSLQNSQDPNNHNNSDLNKPLSEGLYRDASGRIMHVKEVDPVLPDDTPLVTTDVLGNGKSLAQNLPLEVDITPKPRPQSSWGKAFKITAMKFSINKKKNSSASNNSLSSGSRFDPDNDSNSSIDSAIYSSIPSKKSLPSSKSVFDISSNRSQPLSPPPKKMVPIFGAPLEIAAHLTLVRQNYLLPSVVYRCIEFLDFKNASKDEGIYRLSGSSKTIDFLKQKFDSCKDYNLLLVNDGNFSSNDSNNSNSNKLYFDTHDVASLLKLYLRSLPHNILTHNLFPFFSSLLNIENRSNKLKLAGQLILSLPLPNYTLLRALLAHLIRIIKHSKINLMTLRNIGIVFSPTLGIPVSLLCFLIIEFSYIFNVNNDTGIQEPLSPSPDNSNSYSIVTLSIDFNDITPHSISSLKESSN</sequence>
<dbReference type="Gene3D" id="1.10.555.10">
    <property type="entry name" value="Rho GTPase activation protein"/>
    <property type="match status" value="1"/>
</dbReference>
<keyword evidence="3" id="KW-0472">Membrane</keyword>
<dbReference type="PANTHER" id="PTHR23176">
    <property type="entry name" value="RHO/RAC/CDC GTPASE-ACTIVATING PROTEIN"/>
    <property type="match status" value="1"/>
</dbReference>
<dbReference type="SUPFAM" id="SSF50729">
    <property type="entry name" value="PH domain-like"/>
    <property type="match status" value="1"/>
</dbReference>
<feature type="region of interest" description="Disordered" evidence="2">
    <location>
        <begin position="800"/>
        <end position="820"/>
    </location>
</feature>
<feature type="region of interest" description="Disordered" evidence="2">
    <location>
        <begin position="676"/>
        <end position="725"/>
    </location>
</feature>
<comment type="caution">
    <text evidence="5">The sequence shown here is derived from an EMBL/GenBank/DDBJ whole genome shotgun (WGS) entry which is preliminary data.</text>
</comment>
<dbReference type="SMART" id="SM00324">
    <property type="entry name" value="RhoGAP"/>
    <property type="match status" value="1"/>
</dbReference>
<dbReference type="PROSITE" id="PS50238">
    <property type="entry name" value="RHOGAP"/>
    <property type="match status" value="1"/>
</dbReference>
<dbReference type="GO" id="GO:0007165">
    <property type="term" value="P:signal transduction"/>
    <property type="evidence" value="ECO:0007669"/>
    <property type="project" value="InterPro"/>
</dbReference>
<evidence type="ECO:0000313" key="6">
    <source>
        <dbReference type="Proteomes" id="UP000187283"/>
    </source>
</evidence>
<feature type="domain" description="Rho-GAP" evidence="4">
    <location>
        <begin position="869"/>
        <end position="1086"/>
    </location>
</feature>
<dbReference type="EMBL" id="LSSN01002289">
    <property type="protein sequence ID" value="OMJ16599.1"/>
    <property type="molecule type" value="Genomic_DNA"/>
</dbReference>
<feature type="compositionally biased region" description="Polar residues" evidence="2">
    <location>
        <begin position="93"/>
        <end position="104"/>
    </location>
</feature>
<feature type="compositionally biased region" description="Low complexity" evidence="2">
    <location>
        <begin position="802"/>
        <end position="813"/>
    </location>
</feature>
<dbReference type="PANTHER" id="PTHR23176:SF129">
    <property type="entry name" value="RHO GTPASE ACTIVATING PROTEIN AT 16F, ISOFORM E-RELATED"/>
    <property type="match status" value="1"/>
</dbReference>
<feature type="compositionally biased region" description="Low complexity" evidence="2">
    <location>
        <begin position="61"/>
        <end position="76"/>
    </location>
</feature>
<protein>
    <submittedName>
        <fullName evidence="5">Putative Rho-type GTPase-activating protein 2</fullName>
    </submittedName>
</protein>
<feature type="region of interest" description="Disordered" evidence="2">
    <location>
        <begin position="835"/>
        <end position="861"/>
    </location>
</feature>
<keyword evidence="3" id="KW-1133">Transmembrane helix</keyword>
<dbReference type="GO" id="GO:0005737">
    <property type="term" value="C:cytoplasm"/>
    <property type="evidence" value="ECO:0007669"/>
    <property type="project" value="TreeGrafter"/>
</dbReference>
<organism evidence="5 6">
    <name type="scientific">Smittium culicis</name>
    <dbReference type="NCBI Taxonomy" id="133412"/>
    <lineage>
        <taxon>Eukaryota</taxon>
        <taxon>Fungi</taxon>
        <taxon>Fungi incertae sedis</taxon>
        <taxon>Zoopagomycota</taxon>
        <taxon>Kickxellomycotina</taxon>
        <taxon>Harpellomycetes</taxon>
        <taxon>Harpellales</taxon>
        <taxon>Legeriomycetaceae</taxon>
        <taxon>Smittium</taxon>
    </lineage>
</organism>
<dbReference type="OrthoDB" id="185175at2759"/>
<dbReference type="GO" id="GO:0005096">
    <property type="term" value="F:GTPase activator activity"/>
    <property type="evidence" value="ECO:0007669"/>
    <property type="project" value="UniProtKB-KW"/>
</dbReference>
<dbReference type="SUPFAM" id="SSF48350">
    <property type="entry name" value="GTPase activation domain, GAP"/>
    <property type="match status" value="1"/>
</dbReference>
<feature type="compositionally biased region" description="Low complexity" evidence="2">
    <location>
        <begin position="835"/>
        <end position="844"/>
    </location>
</feature>
<feature type="compositionally biased region" description="Polar residues" evidence="2">
    <location>
        <begin position="37"/>
        <end position="48"/>
    </location>
</feature>